<dbReference type="AlphaFoldDB" id="A0A2T9ZB05"/>
<proteinExistence type="predicted"/>
<feature type="compositionally biased region" description="Polar residues" evidence="1">
    <location>
        <begin position="294"/>
        <end position="314"/>
    </location>
</feature>
<dbReference type="Proteomes" id="UP000245609">
    <property type="component" value="Unassembled WGS sequence"/>
</dbReference>
<feature type="domain" description="PH" evidence="2">
    <location>
        <begin position="1"/>
        <end position="95"/>
    </location>
</feature>
<dbReference type="PROSITE" id="PS50003">
    <property type="entry name" value="PH_DOMAIN"/>
    <property type="match status" value="1"/>
</dbReference>
<dbReference type="InterPro" id="IPR001849">
    <property type="entry name" value="PH_domain"/>
</dbReference>
<feature type="compositionally biased region" description="Polar residues" evidence="1">
    <location>
        <begin position="1034"/>
        <end position="1045"/>
    </location>
</feature>
<evidence type="ECO:0000259" key="2">
    <source>
        <dbReference type="PROSITE" id="PS50003"/>
    </source>
</evidence>
<protein>
    <recommendedName>
        <fullName evidence="2">PH domain-containing protein</fullName>
    </recommendedName>
</protein>
<name>A0A2T9ZB05_9FUNG</name>
<feature type="compositionally biased region" description="Basic and acidic residues" evidence="1">
    <location>
        <begin position="1046"/>
        <end position="1060"/>
    </location>
</feature>
<feature type="compositionally biased region" description="Low complexity" evidence="1">
    <location>
        <begin position="532"/>
        <end position="544"/>
    </location>
</feature>
<organism evidence="3 4">
    <name type="scientific">Smittium megazygosporum</name>
    <dbReference type="NCBI Taxonomy" id="133381"/>
    <lineage>
        <taxon>Eukaryota</taxon>
        <taxon>Fungi</taxon>
        <taxon>Fungi incertae sedis</taxon>
        <taxon>Zoopagomycota</taxon>
        <taxon>Kickxellomycotina</taxon>
        <taxon>Harpellomycetes</taxon>
        <taxon>Harpellales</taxon>
        <taxon>Legeriomycetaceae</taxon>
        <taxon>Smittium</taxon>
    </lineage>
</organism>
<sequence>MIPSDTNSNILFFRGTLVKKNIFEEDGKHSKLLKSNDSEGYQIDISNAYFNGIGSYRKRNHVWELRSEGLRTFYFETNSAGKMQEWIEALSLAKNNHISSCQRYTRELLFSKYFYFLHDPLGEDSFQTSFRLEKEINWTNCDLKVIKPTYGSTWTTEVSPINTVTSSRLKIDKIKIPVINTIYTDIKQDGTGRPQVSVKVLGVIEVESSKSKKKSQSVTNNLELSFKSEREMMQFISISSKLYKVSYLQGGVALAFQDSLYFQSSQKNLHLSETTAKLTGGMSLAEEQQALQHDNTNQTKGYNGSSVINNTGGSTKEHMDANSSVPIDDPKLAVDSQISKSVLANLEKAPKKVGFAEKTMRFSTLFNIKRFSMIKHKPSMDESIEKKLATLLDKIDSQNNSDETEPKITQPSQTIKVEEQSLDGKNNFSMNEPASLPPLFGDQIDSNEKPINEEYEKEFESRFDSIAEKVNSYYNFSENKNIMINPMSVPDILNDSDSGSDDENIPLSKVTKDFSGSAINHSIALKKGTDPNSSSQNASSVNNFSNAQNYGSSFKGSADKSKLELSKDSGLKMENSVNQIQENAIYPQNGEMTDPQIYSASQYNDNSASFQNYEAPFYNNQGGSQMNPNSVYQQSLMERDDRYMMDPETVPIAHPEMQFTNSYQGEIYPEYNQVYLGESYINQFPGYGQNMGNVGQFPTVNNNPFDPYQSVRTSSYNPYSGPMNSGSNPLLAHTVNNGMGLVGDQAYEYELESNNAPLLGIKETQALDKKHVGLIGTIASREQIRSEQKYRDSKSLIKGRQIRRFAENRTNSGYFANNSASVGSWLVSNETQSAKELLAGRGGFSSRSMYFDSTPYNQPHGASGLMPGSLNSSQNRLFHSPSYGNLFTNSQDNIRNSSFIYQARGKPYDDDNVALSFSKRETSGLFMTHNSQADYDIQSANRGYVNPGQSNIQMGVIQPTKMQSHEVNVLRNSHYGKQSKAYPGNDHVRNRIGEHHTNAAGKNEADSDFSVYSKNDNVLSGENDSNTLKKNESRTFVNPEPSSSKQRSDEPSKGKHYGTHEPKSLEFVYNSSIKYSEAKVFEDFIEKCIESKPYSKTTSSNLYNAYTSFCTRNGIKKEDKTSYRDFQTMIESTDWNIKPSVGGEITIINLVVV</sequence>
<feature type="region of interest" description="Disordered" evidence="1">
    <location>
        <begin position="294"/>
        <end position="328"/>
    </location>
</feature>
<accession>A0A2T9ZB05</accession>
<gene>
    <name evidence="3" type="ORF">BB560_003826</name>
</gene>
<feature type="region of interest" description="Disordered" evidence="1">
    <location>
        <begin position="525"/>
        <end position="544"/>
    </location>
</feature>
<feature type="compositionally biased region" description="Polar residues" evidence="1">
    <location>
        <begin position="1010"/>
        <end position="1026"/>
    </location>
</feature>
<dbReference type="EMBL" id="MBFS01000834">
    <property type="protein sequence ID" value="PVV01745.1"/>
    <property type="molecule type" value="Genomic_DNA"/>
</dbReference>
<keyword evidence="4" id="KW-1185">Reference proteome</keyword>
<evidence type="ECO:0000313" key="4">
    <source>
        <dbReference type="Proteomes" id="UP000245609"/>
    </source>
</evidence>
<reference evidence="3 4" key="1">
    <citation type="journal article" date="2018" name="MBio">
        <title>Comparative Genomics Reveals the Core Gene Toolbox for the Fungus-Insect Symbiosis.</title>
        <authorList>
            <person name="Wang Y."/>
            <person name="Stata M."/>
            <person name="Wang W."/>
            <person name="Stajich J.E."/>
            <person name="White M.M."/>
            <person name="Moncalvo J.M."/>
        </authorList>
    </citation>
    <scope>NUCLEOTIDE SEQUENCE [LARGE SCALE GENOMIC DNA]</scope>
    <source>
        <strain evidence="3 4">SC-DP-2</strain>
    </source>
</reference>
<dbReference type="OrthoDB" id="5563754at2759"/>
<evidence type="ECO:0000313" key="3">
    <source>
        <dbReference type="EMBL" id="PVV01745.1"/>
    </source>
</evidence>
<dbReference type="Gene3D" id="2.30.29.30">
    <property type="entry name" value="Pleckstrin-homology domain (PH domain)/Phosphotyrosine-binding domain (PTB)"/>
    <property type="match status" value="1"/>
</dbReference>
<dbReference type="STRING" id="133381.A0A2T9ZB05"/>
<dbReference type="SUPFAM" id="SSF50729">
    <property type="entry name" value="PH domain-like"/>
    <property type="match status" value="1"/>
</dbReference>
<comment type="caution">
    <text evidence="3">The sequence shown here is derived from an EMBL/GenBank/DDBJ whole genome shotgun (WGS) entry which is preliminary data.</text>
</comment>
<dbReference type="InterPro" id="IPR011993">
    <property type="entry name" value="PH-like_dom_sf"/>
</dbReference>
<evidence type="ECO:0000256" key="1">
    <source>
        <dbReference type="SAM" id="MobiDB-lite"/>
    </source>
</evidence>
<feature type="region of interest" description="Disordered" evidence="1">
    <location>
        <begin position="997"/>
        <end position="1060"/>
    </location>
</feature>